<gene>
    <name evidence="1" type="primary">AIM24</name>
    <name evidence="1" type="ORF">GWM34_01440</name>
</gene>
<name>A0ACB7FQT2_9ASCO</name>
<organism evidence="1 2">
    <name type="scientific">Candida africana</name>
    <dbReference type="NCBI Taxonomy" id="241526"/>
    <lineage>
        <taxon>Eukaryota</taxon>
        <taxon>Fungi</taxon>
        <taxon>Dikarya</taxon>
        <taxon>Ascomycota</taxon>
        <taxon>Saccharomycotina</taxon>
        <taxon>Pichiomycetes</taxon>
        <taxon>Debaryomycetaceae</taxon>
        <taxon>Candida/Lodderomyces clade</taxon>
        <taxon>Candida</taxon>
    </lineage>
</organism>
<proteinExistence type="predicted"/>
<dbReference type="Proteomes" id="UP000742417">
    <property type="component" value="Unassembled WGS sequence"/>
</dbReference>
<dbReference type="EMBL" id="JAENJO010000003">
    <property type="protein sequence ID" value="KAG8203315.1"/>
    <property type="molecule type" value="Genomic_DNA"/>
</dbReference>
<comment type="caution">
    <text evidence="1">The sequence shown here is derived from an EMBL/GenBank/DDBJ whole genome shotgun (WGS) entry which is preliminary data.</text>
</comment>
<evidence type="ECO:0000313" key="1">
    <source>
        <dbReference type="EMBL" id="KAG8203315.1"/>
    </source>
</evidence>
<evidence type="ECO:0000313" key="2">
    <source>
        <dbReference type="Proteomes" id="UP000742417"/>
    </source>
</evidence>
<keyword evidence="2" id="KW-1185">Reference proteome</keyword>
<accession>A0ACB7FQT2</accession>
<sequence length="475" mass="52646">MSLNQYIRPVRTKLLHISFIRNISITQSSINTTIKNDESISKTTTIPENIQQAKELAGYRALEIPEFKTLGSAEGTTATATGSSSSSSSILSINVPPSVPVYIRRGSLLSIYGIQEISSIDSVRSQLQFPNFWKRLIYGGYVSGYQKLISTTPFSLLISSKSRSSGSGGGFEKLFVNLVLDGTTDWAILDKSALQVYTGNSLSITMHKLPKFISKKLSRSLKKDKKSKTNTNKLETGLFSWKKLGYTLLSGRGKVGLVGNGSSSGYGSSICNINLNQNEEILINKNNLLGITVNGPYDLQNCIVKYEFPIINNANPTNTNTNINIKEPVTIVKPKLIQPTTWNLIVLKLKNFNNGFKKFFQIINKYTLGLKTTSYNYLAGNQDFIKVIGPRNLLLQSNTNKSHRGFNNIIPRNKPQAKVWPTNQTTTKVDESSSFSTPKDYLNYVTIEPGKGAVFKSTLDFSETVESIENKNKNK</sequence>
<reference evidence="1" key="1">
    <citation type="submission" date="2020-12" db="EMBL/GenBank/DDBJ databases">
        <title>Draft Genome of Candida africana.</title>
        <authorList>
            <person name="Ayanbimpe G.M."/>
            <person name="Enweani I.B."/>
            <person name="Aguiyi J.C."/>
            <person name="Nnadi U.P."/>
            <person name="Izam Y."/>
            <person name="Ubani A."/>
            <person name="Ngene A.C."/>
        </authorList>
    </citation>
    <scope>NUCLEOTIDE SEQUENCE</scope>
    <source>
        <strain evidence="1">CEC4854</strain>
    </source>
</reference>
<feature type="non-terminal residue" evidence="1">
    <location>
        <position position="1"/>
    </location>
</feature>
<protein>
    <submittedName>
        <fullName evidence="1">AIM24</fullName>
    </submittedName>
</protein>